<dbReference type="Proteomes" id="UP001165405">
    <property type="component" value="Unassembled WGS sequence"/>
</dbReference>
<dbReference type="EMBL" id="JAKGSG010000049">
    <property type="protein sequence ID" value="MCF4122811.1"/>
    <property type="molecule type" value="Genomic_DNA"/>
</dbReference>
<evidence type="ECO:0000256" key="1">
    <source>
        <dbReference type="SAM" id="MobiDB-lite"/>
    </source>
</evidence>
<name>A0AA41QHL4_9MICO</name>
<dbReference type="PANTHER" id="PTHR43384">
    <property type="entry name" value="SEPTUM SITE-DETERMINING PROTEIN MIND HOMOLOG, CHLOROPLASTIC-RELATED"/>
    <property type="match status" value="1"/>
</dbReference>
<dbReference type="PANTHER" id="PTHR43384:SF13">
    <property type="entry name" value="SLR0110 PROTEIN"/>
    <property type="match status" value="1"/>
</dbReference>
<sequence>MSTSVLAATAADASQRRDPAASRGRVVSVLSPKGGVGKTTVATNLAVGLAKAAPGSTVLVDLDVQFGDVASALNLAPQHSLADMVGDAASRDAMVLKTLLTQHETGLHVICGVDSPAAADGVTADDVSRLLATLAAEFRYVVVDTAPGLLEHTLAVLDQTTDPLLVTSMDVPGVRGLRKELETLDALGVGSPFIALNLTDRHSGMSVADVEATIGTGVDLLLPRSRALAASVNLGVPLIQSGGRDVMTKRLRVLVDHYAAPQRQNRRGRHLGGRR</sequence>
<evidence type="ECO:0000313" key="3">
    <source>
        <dbReference type="EMBL" id="MCF4122811.1"/>
    </source>
</evidence>
<dbReference type="GO" id="GO:0051782">
    <property type="term" value="P:negative regulation of cell division"/>
    <property type="evidence" value="ECO:0007669"/>
    <property type="project" value="TreeGrafter"/>
</dbReference>
<dbReference type="Gene3D" id="3.40.50.300">
    <property type="entry name" value="P-loop containing nucleotide triphosphate hydrolases"/>
    <property type="match status" value="1"/>
</dbReference>
<dbReference type="RefSeq" id="WP_236090604.1">
    <property type="nucleotide sequence ID" value="NZ_JAKGSG010000049.1"/>
</dbReference>
<feature type="domain" description="AAA" evidence="2">
    <location>
        <begin position="25"/>
        <end position="184"/>
    </location>
</feature>
<evidence type="ECO:0000313" key="4">
    <source>
        <dbReference type="Proteomes" id="UP001165405"/>
    </source>
</evidence>
<comment type="caution">
    <text evidence="3">The sequence shown here is derived from an EMBL/GenBank/DDBJ whole genome shotgun (WGS) entry which is preliminary data.</text>
</comment>
<evidence type="ECO:0000259" key="2">
    <source>
        <dbReference type="Pfam" id="PF13614"/>
    </source>
</evidence>
<dbReference type="GO" id="GO:0009898">
    <property type="term" value="C:cytoplasmic side of plasma membrane"/>
    <property type="evidence" value="ECO:0007669"/>
    <property type="project" value="TreeGrafter"/>
</dbReference>
<dbReference type="AlphaFoldDB" id="A0AA41QHL4"/>
<dbReference type="GO" id="GO:0005524">
    <property type="term" value="F:ATP binding"/>
    <property type="evidence" value="ECO:0007669"/>
    <property type="project" value="TreeGrafter"/>
</dbReference>
<dbReference type="SUPFAM" id="SSF52540">
    <property type="entry name" value="P-loop containing nucleoside triphosphate hydrolases"/>
    <property type="match status" value="1"/>
</dbReference>
<organism evidence="3 4">
    <name type="scientific">Antribacter soli</name>
    <dbReference type="NCBI Taxonomy" id="2910976"/>
    <lineage>
        <taxon>Bacteria</taxon>
        <taxon>Bacillati</taxon>
        <taxon>Actinomycetota</taxon>
        <taxon>Actinomycetes</taxon>
        <taxon>Micrococcales</taxon>
        <taxon>Promicromonosporaceae</taxon>
        <taxon>Antribacter</taxon>
    </lineage>
</organism>
<proteinExistence type="predicted"/>
<dbReference type="InterPro" id="IPR027417">
    <property type="entry name" value="P-loop_NTPase"/>
</dbReference>
<dbReference type="InterPro" id="IPR025669">
    <property type="entry name" value="AAA_dom"/>
</dbReference>
<protein>
    <submittedName>
        <fullName evidence="3">AAA family ATPase</fullName>
    </submittedName>
</protein>
<gene>
    <name evidence="3" type="ORF">L1785_17685</name>
</gene>
<dbReference type="InterPro" id="IPR050625">
    <property type="entry name" value="ParA/MinD_ATPase"/>
</dbReference>
<reference evidence="3" key="1">
    <citation type="submission" date="2022-01" db="EMBL/GenBank/DDBJ databases">
        <title>Antribacter sp. nov., isolated from Guizhou of China.</title>
        <authorList>
            <person name="Chengliang C."/>
            <person name="Ya Z."/>
        </authorList>
    </citation>
    <scope>NUCLEOTIDE SEQUENCE</scope>
    <source>
        <strain evidence="3">KLBMP 9083</strain>
    </source>
</reference>
<accession>A0AA41QHL4</accession>
<feature type="region of interest" description="Disordered" evidence="1">
    <location>
        <begin position="1"/>
        <end position="25"/>
    </location>
</feature>
<dbReference type="Pfam" id="PF13614">
    <property type="entry name" value="AAA_31"/>
    <property type="match status" value="1"/>
</dbReference>
<dbReference type="GO" id="GO:0016887">
    <property type="term" value="F:ATP hydrolysis activity"/>
    <property type="evidence" value="ECO:0007669"/>
    <property type="project" value="TreeGrafter"/>
</dbReference>
<dbReference type="GO" id="GO:0005829">
    <property type="term" value="C:cytosol"/>
    <property type="evidence" value="ECO:0007669"/>
    <property type="project" value="TreeGrafter"/>
</dbReference>
<keyword evidence="4" id="KW-1185">Reference proteome</keyword>